<gene>
    <name evidence="1" type="ORF">GSI_08352</name>
</gene>
<dbReference type="AlphaFoldDB" id="A0A2G8S725"/>
<name>A0A2G8S725_9APHY</name>
<protein>
    <submittedName>
        <fullName evidence="1">Uncharacterized protein</fullName>
    </submittedName>
</protein>
<accession>A0A2G8S725</accession>
<sequence length="495" mass="55347">MHSDSDTTAHTEMDTLIAALHPHIAMSLFKYNLYPPRSLGPRKDTDGSLELARAFATLFRFHPGCSAAAVAARPTVAESRARSTSFSVCLSPSTPPDFESSLAKWLAQLRDLREESESMDRDSTALTFSPSEERFILYTYGVCYPAMHRLIKERGFGSWISFVKERKPVPGYTPSKPTVEEAELAQKYADEIRAFSGLVRGFAERVAHESLGEDGDVLRFHKLCVAIRDMRSNDGFLDYLDTYVRTYLAGSVPRQLGEAELNYISPTDYGVIQPRLAYFHLPLAVSTIIALCRDKKISLDDLQGWALLDPLKGARRFSAVIEESYLAEHFGKERGIRWKAVVEAFNRRWAVGPMGYDMGYQLDAGTNTMSTARLVVVHPEIALIQHLLDSEGGENPNLKRAKAHIACSRTPCYATGAYAVAVNQAFGTRFTMDVDDPDWCRLDDVEPWILPENAPEGVVAKTKESLLEDLGWLIVQWMGDTGFSTVSSDDVFFWE</sequence>
<organism evidence="1 2">
    <name type="scientific">Ganoderma sinense ZZ0214-1</name>
    <dbReference type="NCBI Taxonomy" id="1077348"/>
    <lineage>
        <taxon>Eukaryota</taxon>
        <taxon>Fungi</taxon>
        <taxon>Dikarya</taxon>
        <taxon>Basidiomycota</taxon>
        <taxon>Agaricomycotina</taxon>
        <taxon>Agaricomycetes</taxon>
        <taxon>Polyporales</taxon>
        <taxon>Polyporaceae</taxon>
        <taxon>Ganoderma</taxon>
    </lineage>
</organism>
<proteinExistence type="predicted"/>
<dbReference type="OrthoDB" id="2762308at2759"/>
<dbReference type="EMBL" id="AYKW01000021">
    <property type="protein sequence ID" value="PIL29544.1"/>
    <property type="molecule type" value="Genomic_DNA"/>
</dbReference>
<reference evidence="1 2" key="1">
    <citation type="journal article" date="2015" name="Sci. Rep.">
        <title>Chromosome-level genome map provides insights into diverse defense mechanisms in the medicinal fungus Ganoderma sinense.</title>
        <authorList>
            <person name="Zhu Y."/>
            <person name="Xu J."/>
            <person name="Sun C."/>
            <person name="Zhou S."/>
            <person name="Xu H."/>
            <person name="Nelson D.R."/>
            <person name="Qian J."/>
            <person name="Song J."/>
            <person name="Luo H."/>
            <person name="Xiang L."/>
            <person name="Li Y."/>
            <person name="Xu Z."/>
            <person name="Ji A."/>
            <person name="Wang L."/>
            <person name="Lu S."/>
            <person name="Hayward A."/>
            <person name="Sun W."/>
            <person name="Li X."/>
            <person name="Schwartz D.C."/>
            <person name="Wang Y."/>
            <person name="Chen S."/>
        </authorList>
    </citation>
    <scope>NUCLEOTIDE SEQUENCE [LARGE SCALE GENOMIC DNA]</scope>
    <source>
        <strain evidence="1 2">ZZ0214-1</strain>
    </source>
</reference>
<evidence type="ECO:0000313" key="1">
    <source>
        <dbReference type="EMBL" id="PIL29544.1"/>
    </source>
</evidence>
<keyword evidence="2" id="KW-1185">Reference proteome</keyword>
<evidence type="ECO:0000313" key="2">
    <source>
        <dbReference type="Proteomes" id="UP000230002"/>
    </source>
</evidence>
<dbReference type="Proteomes" id="UP000230002">
    <property type="component" value="Unassembled WGS sequence"/>
</dbReference>
<comment type="caution">
    <text evidence="1">The sequence shown here is derived from an EMBL/GenBank/DDBJ whole genome shotgun (WGS) entry which is preliminary data.</text>
</comment>